<dbReference type="PATRIC" id="fig|1191523.3.peg.1114"/>
<dbReference type="eggNOG" id="COG0578">
    <property type="taxonomic scope" value="Bacteria"/>
</dbReference>
<proteinExistence type="inferred from homology"/>
<dbReference type="InterPro" id="IPR000447">
    <property type="entry name" value="G3P_DH_FAD-dep"/>
</dbReference>
<name>I6ZZ55_MELRP</name>
<evidence type="ECO:0000256" key="5">
    <source>
        <dbReference type="ARBA" id="ARBA00022827"/>
    </source>
</evidence>
<evidence type="ECO:0000313" key="10">
    <source>
        <dbReference type="Proteomes" id="UP000009011"/>
    </source>
</evidence>
<evidence type="ECO:0000313" key="9">
    <source>
        <dbReference type="EMBL" id="AFN74293.1"/>
    </source>
</evidence>
<dbReference type="AlphaFoldDB" id="I6ZZ55"/>
<dbReference type="EMBL" id="CP003557">
    <property type="protein sequence ID" value="AFN74293.1"/>
    <property type="molecule type" value="Genomic_DNA"/>
</dbReference>
<keyword evidence="3" id="KW-0285">Flavoprotein</keyword>
<dbReference type="GO" id="GO:0004368">
    <property type="term" value="F:glycerol-3-phosphate dehydrogenase (quinone) activity"/>
    <property type="evidence" value="ECO:0007669"/>
    <property type="project" value="InterPro"/>
</dbReference>
<evidence type="ECO:0000256" key="6">
    <source>
        <dbReference type="ARBA" id="ARBA00023002"/>
    </source>
</evidence>
<sequence length="526" mass="58374">MNRDIQLKRLLSDKDEVWDIIIIGGGATGLGAAVDAASRGFKTLLVEQYDFSKGTSSRSTKLVHGGVRYLAQGDLSLVFEALHERGLLMQNAPHLVKNQQFIIPNYEWWEGPFYNIGMKVYDLMAGKLGLGPSEKISKEETLNAIPNLDPEGLLGGVIYYDGQFDDSRLAINLAQTAYENGAVLLNYVKAVGFTKDKEGILNGVNLLDVETGNAFHVKGKTFINAAGIFVGDIKNMDEGENSNSVALSRGIHIVLDKSFLQGNSAIMIPHTTDGRVLFAVPWHGKVILGTTDTEVDKPEIEPRASEEEIDFLLSNSARYLSKDPQRSDILSVFAGLRPLAISEGKAIPTKDISRKHQISVSPSGLITITGGKWTIYRKMGEDLIDHAILVGGLEERESVTKNLSIHGYLKNTNHNDPLYYYGADKFQIEERILTKEKHLREPIHPHLPYIKAEIVWAVRNEMAITVEDFLARRIRALLLDAKASIEMAPVAAEIMAKELKKDNAWAQNQINEYIKLARGYLSGYDE</sequence>
<dbReference type="InterPro" id="IPR006076">
    <property type="entry name" value="FAD-dep_OxRdtase"/>
</dbReference>
<dbReference type="PANTHER" id="PTHR11985:SF35">
    <property type="entry name" value="ANAEROBIC GLYCEROL-3-PHOSPHATE DEHYDROGENASE SUBUNIT A"/>
    <property type="match status" value="1"/>
</dbReference>
<dbReference type="GO" id="GO:0046168">
    <property type="term" value="P:glycerol-3-phosphate catabolic process"/>
    <property type="evidence" value="ECO:0007669"/>
    <property type="project" value="TreeGrafter"/>
</dbReference>
<evidence type="ECO:0000256" key="3">
    <source>
        <dbReference type="ARBA" id="ARBA00022630"/>
    </source>
</evidence>
<feature type="domain" description="FAD dependent oxidoreductase" evidence="7">
    <location>
        <begin position="19"/>
        <end position="345"/>
    </location>
</feature>
<dbReference type="Pfam" id="PF01266">
    <property type="entry name" value="DAO"/>
    <property type="match status" value="1"/>
</dbReference>
<comment type="cofactor">
    <cofactor evidence="1">
        <name>FAD</name>
        <dbReference type="ChEBI" id="CHEBI:57692"/>
    </cofactor>
</comment>
<dbReference type="InterPro" id="IPR038299">
    <property type="entry name" value="DAO_C_sf"/>
</dbReference>
<evidence type="ECO:0000256" key="4">
    <source>
        <dbReference type="ARBA" id="ARBA00022798"/>
    </source>
</evidence>
<dbReference type="InterPro" id="IPR031656">
    <property type="entry name" value="DAO_C"/>
</dbReference>
<dbReference type="PRINTS" id="PR01001">
    <property type="entry name" value="FADG3PDH"/>
</dbReference>
<evidence type="ECO:0000259" key="8">
    <source>
        <dbReference type="Pfam" id="PF16901"/>
    </source>
</evidence>
<dbReference type="Gene3D" id="3.50.50.60">
    <property type="entry name" value="FAD/NAD(P)-binding domain"/>
    <property type="match status" value="1"/>
</dbReference>
<dbReference type="Gene3D" id="1.10.8.870">
    <property type="entry name" value="Alpha-glycerophosphate oxidase, cap domain"/>
    <property type="match status" value="1"/>
</dbReference>
<keyword evidence="6" id="KW-0560">Oxidoreductase</keyword>
<dbReference type="STRING" id="1191523.MROS_1053"/>
<dbReference type="OrthoDB" id="9766796at2"/>
<keyword evidence="10" id="KW-1185">Reference proteome</keyword>
<dbReference type="KEGG" id="mro:MROS_1053"/>
<organism evidence="9 10">
    <name type="scientific">Melioribacter roseus (strain DSM 23840 / JCM 17771 / VKM B-2668 / P3M-2)</name>
    <dbReference type="NCBI Taxonomy" id="1191523"/>
    <lineage>
        <taxon>Bacteria</taxon>
        <taxon>Pseudomonadati</taxon>
        <taxon>Ignavibacteriota</taxon>
        <taxon>Ignavibacteria</taxon>
        <taxon>Ignavibacteriales</taxon>
        <taxon>Melioribacteraceae</taxon>
        <taxon>Melioribacter</taxon>
    </lineage>
</organism>
<dbReference type="Gene3D" id="3.30.9.10">
    <property type="entry name" value="D-Amino Acid Oxidase, subunit A, domain 2"/>
    <property type="match status" value="1"/>
</dbReference>
<dbReference type="SUPFAM" id="SSF51905">
    <property type="entry name" value="FAD/NAD(P)-binding domain"/>
    <property type="match status" value="1"/>
</dbReference>
<accession>I6ZZ55</accession>
<keyword evidence="5" id="KW-0274">FAD</keyword>
<dbReference type="SUPFAM" id="SSF54373">
    <property type="entry name" value="FAD-linked reductases, C-terminal domain"/>
    <property type="match status" value="1"/>
</dbReference>
<feature type="domain" description="Alpha-glycerophosphate oxidase C-terminal" evidence="8">
    <location>
        <begin position="387"/>
        <end position="504"/>
    </location>
</feature>
<dbReference type="RefSeq" id="WP_014855729.1">
    <property type="nucleotide sequence ID" value="NC_018178.1"/>
</dbReference>
<evidence type="ECO:0000256" key="1">
    <source>
        <dbReference type="ARBA" id="ARBA00001974"/>
    </source>
</evidence>
<dbReference type="InterPro" id="IPR036188">
    <property type="entry name" value="FAD/NAD-bd_sf"/>
</dbReference>
<dbReference type="Pfam" id="PF16901">
    <property type="entry name" value="DAO_C"/>
    <property type="match status" value="1"/>
</dbReference>
<evidence type="ECO:0000256" key="2">
    <source>
        <dbReference type="ARBA" id="ARBA00007330"/>
    </source>
</evidence>
<evidence type="ECO:0000259" key="7">
    <source>
        <dbReference type="Pfam" id="PF01266"/>
    </source>
</evidence>
<dbReference type="HOGENOM" id="CLU_015740_4_1_10"/>
<keyword evidence="4" id="KW-0319">Glycerol metabolism</keyword>
<protein>
    <submittedName>
        <fullName evidence="9">FAD dependent oxidoreductase</fullName>
    </submittedName>
</protein>
<dbReference type="Proteomes" id="UP000009011">
    <property type="component" value="Chromosome"/>
</dbReference>
<reference evidence="9 10" key="1">
    <citation type="journal article" date="2013" name="PLoS ONE">
        <title>Genomic analysis of Melioribacter roseus, facultatively anaerobic organotrophic bacterium representing a novel deep lineage within Bacteriodetes/Chlorobi group.</title>
        <authorList>
            <person name="Kadnikov V.V."/>
            <person name="Mardanov A.V."/>
            <person name="Podosokorskaya O.A."/>
            <person name="Gavrilov S.N."/>
            <person name="Kublanov I.V."/>
            <person name="Beletsky A.V."/>
            <person name="Bonch-Osmolovskaya E.A."/>
            <person name="Ravin N.V."/>
        </authorList>
    </citation>
    <scope>NUCLEOTIDE SEQUENCE [LARGE SCALE GENOMIC DNA]</scope>
    <source>
        <strain evidence="10">JCM 17771 / P3M-2</strain>
    </source>
</reference>
<comment type="similarity">
    <text evidence="2">Belongs to the FAD-dependent glycerol-3-phosphate dehydrogenase family.</text>
</comment>
<dbReference type="GO" id="GO:0006071">
    <property type="term" value="P:glycerol metabolic process"/>
    <property type="evidence" value="ECO:0007669"/>
    <property type="project" value="UniProtKB-KW"/>
</dbReference>
<dbReference type="PANTHER" id="PTHR11985">
    <property type="entry name" value="GLYCEROL-3-PHOSPHATE DEHYDROGENASE"/>
    <property type="match status" value="1"/>
</dbReference>
<gene>
    <name evidence="9" type="ordered locus">MROS_1053</name>
</gene>